<accession>A0A443RZV0</accession>
<dbReference type="SMART" id="SM00315">
    <property type="entry name" value="RGS"/>
    <property type="match status" value="1"/>
</dbReference>
<gene>
    <name evidence="2" type="ORF">B4U80_08215</name>
</gene>
<dbReference type="Proteomes" id="UP000288716">
    <property type="component" value="Unassembled WGS sequence"/>
</dbReference>
<organism evidence="2 3">
    <name type="scientific">Leptotrombidium deliense</name>
    <dbReference type="NCBI Taxonomy" id="299467"/>
    <lineage>
        <taxon>Eukaryota</taxon>
        <taxon>Metazoa</taxon>
        <taxon>Ecdysozoa</taxon>
        <taxon>Arthropoda</taxon>
        <taxon>Chelicerata</taxon>
        <taxon>Arachnida</taxon>
        <taxon>Acari</taxon>
        <taxon>Acariformes</taxon>
        <taxon>Trombidiformes</taxon>
        <taxon>Prostigmata</taxon>
        <taxon>Anystina</taxon>
        <taxon>Parasitengona</taxon>
        <taxon>Trombiculoidea</taxon>
        <taxon>Trombiculidae</taxon>
        <taxon>Leptotrombidium</taxon>
    </lineage>
</organism>
<dbReference type="OrthoDB" id="196547at2759"/>
<name>A0A443RZV0_9ACAR</name>
<dbReference type="VEuPathDB" id="VectorBase:LDEU011287"/>
<dbReference type="InterPro" id="IPR044926">
    <property type="entry name" value="RGS_subdomain_2"/>
</dbReference>
<dbReference type="EMBL" id="NCKV01015695">
    <property type="protein sequence ID" value="RWS20753.1"/>
    <property type="molecule type" value="Genomic_DNA"/>
</dbReference>
<dbReference type="AlphaFoldDB" id="A0A443RZV0"/>
<feature type="non-terminal residue" evidence="2">
    <location>
        <position position="1"/>
    </location>
</feature>
<feature type="domain" description="RGS" evidence="1">
    <location>
        <begin position="12"/>
        <end position="117"/>
    </location>
</feature>
<proteinExistence type="predicted"/>
<dbReference type="InterPro" id="IPR036305">
    <property type="entry name" value="RGS_sf"/>
</dbReference>
<dbReference type="STRING" id="299467.A0A443RZV0"/>
<dbReference type="SUPFAM" id="SSF48097">
    <property type="entry name" value="Regulator of G-protein signaling, RGS"/>
    <property type="match status" value="1"/>
</dbReference>
<dbReference type="Gene3D" id="1.10.167.10">
    <property type="entry name" value="Regulator of G-protein Signalling 4, domain 2"/>
    <property type="match status" value="1"/>
</dbReference>
<dbReference type="PANTHER" id="PTHR10845">
    <property type="entry name" value="REGULATOR OF G PROTEIN SIGNALING"/>
    <property type="match status" value="1"/>
</dbReference>
<dbReference type="Pfam" id="PF00615">
    <property type="entry name" value="RGS"/>
    <property type="match status" value="1"/>
</dbReference>
<reference evidence="2 3" key="1">
    <citation type="journal article" date="2018" name="Gigascience">
        <title>Genomes of trombidid mites reveal novel predicted allergens and laterally-transferred genes associated with secondary metabolism.</title>
        <authorList>
            <person name="Dong X."/>
            <person name="Chaisiri K."/>
            <person name="Xia D."/>
            <person name="Armstrong S.D."/>
            <person name="Fang Y."/>
            <person name="Donnelly M.J."/>
            <person name="Kadowaki T."/>
            <person name="McGarry J.W."/>
            <person name="Darby A.C."/>
            <person name="Makepeace B.L."/>
        </authorList>
    </citation>
    <scope>NUCLEOTIDE SEQUENCE [LARGE SCALE GENOMIC DNA]</scope>
    <source>
        <strain evidence="2">UoL-UT</strain>
    </source>
</reference>
<evidence type="ECO:0000313" key="3">
    <source>
        <dbReference type="Proteomes" id="UP000288716"/>
    </source>
</evidence>
<comment type="caution">
    <text evidence="2">The sequence shown here is derived from an EMBL/GenBank/DDBJ whole genome shotgun (WGS) entry which is preliminary data.</text>
</comment>
<evidence type="ECO:0000259" key="1">
    <source>
        <dbReference type="PROSITE" id="PS50132"/>
    </source>
</evidence>
<dbReference type="FunFam" id="1.10.167.10:FF:000001">
    <property type="entry name" value="Putative regulator of g-protein signaling 12"/>
    <property type="match status" value="1"/>
</dbReference>
<keyword evidence="3" id="KW-1185">Reference proteome</keyword>
<sequence>CCLFAFIYCTDGSTLFKAFLAREFSAENIEFWLACEDYKMTRQSKLASKAKKIFDNFIAVRSPKEVNLASKVRDEVEQNLTNPEKTIFDVAQRKIQSLLESDSYCRFLQSELYKELLISEKKEDVSRNLDDTGKNSPESTL</sequence>
<evidence type="ECO:0000313" key="2">
    <source>
        <dbReference type="EMBL" id="RWS20753.1"/>
    </source>
</evidence>
<dbReference type="InterPro" id="IPR016137">
    <property type="entry name" value="RGS"/>
</dbReference>
<dbReference type="PRINTS" id="PR01301">
    <property type="entry name" value="RGSPROTEIN"/>
</dbReference>
<protein>
    <submittedName>
        <fullName evidence="2">Regulator of G protein signaling-like protein 1</fullName>
    </submittedName>
</protein>
<dbReference type="PROSITE" id="PS50132">
    <property type="entry name" value="RGS"/>
    <property type="match status" value="1"/>
</dbReference>
<dbReference type="PANTHER" id="PTHR10845:SF259">
    <property type="entry name" value="RGS DOMAIN-CONTAINING PROTEIN-RELATED"/>
    <property type="match status" value="1"/>
</dbReference>